<dbReference type="EMBL" id="BRXE01000023">
    <property type="protein sequence ID" value="GLB83246.1"/>
    <property type="molecule type" value="Genomic_DNA"/>
</dbReference>
<evidence type="ECO:0000259" key="8">
    <source>
        <dbReference type="Pfam" id="PF00857"/>
    </source>
</evidence>
<gene>
    <name evidence="10" type="primary">pncA</name>
    <name evidence="10" type="ORF">Mkiyose1413_04020</name>
    <name evidence="9" type="ORF">SRL2020028_25020</name>
</gene>
<evidence type="ECO:0000256" key="1">
    <source>
        <dbReference type="ARBA" id="ARBA00006336"/>
    </source>
</evidence>
<dbReference type="Pfam" id="PF00857">
    <property type="entry name" value="Isochorismatase"/>
    <property type="match status" value="1"/>
</dbReference>
<dbReference type="Proteomes" id="UP001165663">
    <property type="component" value="Unassembled WGS sequence"/>
</dbReference>
<dbReference type="PANTHER" id="PTHR11080">
    <property type="entry name" value="PYRAZINAMIDASE/NICOTINAMIDASE"/>
    <property type="match status" value="1"/>
</dbReference>
<dbReference type="Proteomes" id="UP001064782">
    <property type="component" value="Unassembled WGS sequence"/>
</dbReference>
<dbReference type="AlphaFoldDB" id="A0A9P3Q2H8"/>
<comment type="pathway">
    <text evidence="5">Cofactor biosynthesis; nicotinate biosynthesis; nicotinate from nicotinamide: step 1/1.</text>
</comment>
<keyword evidence="4" id="KW-0378">Hydrolase</keyword>
<protein>
    <recommendedName>
        <fullName evidence="6">nicotinamidase</fullName>
        <ecNumber evidence="6">3.5.1.19</ecNumber>
    </recommendedName>
    <alternativeName>
        <fullName evidence="7">Nicotinamide deamidase</fullName>
    </alternativeName>
</protein>
<feature type="domain" description="Isochorismatase-like" evidence="8">
    <location>
        <begin position="32"/>
        <end position="210"/>
    </location>
</feature>
<proteinExistence type="inferred from homology"/>
<evidence type="ECO:0000256" key="7">
    <source>
        <dbReference type="ARBA" id="ARBA00043224"/>
    </source>
</evidence>
<dbReference type="GO" id="GO:0019363">
    <property type="term" value="P:pyridine nucleotide biosynthetic process"/>
    <property type="evidence" value="ECO:0007669"/>
    <property type="project" value="UniProtKB-KW"/>
</dbReference>
<dbReference type="InterPro" id="IPR052347">
    <property type="entry name" value="Isochorismatase_Nicotinamidase"/>
</dbReference>
<comment type="similarity">
    <text evidence="1">Belongs to the isochorismatase family.</text>
</comment>
<keyword evidence="11" id="KW-1185">Reference proteome</keyword>
<dbReference type="EC" id="3.5.1.19" evidence="6"/>
<dbReference type="GO" id="GO:0008936">
    <property type="term" value="F:nicotinamidase activity"/>
    <property type="evidence" value="ECO:0007669"/>
    <property type="project" value="UniProtKB-EC"/>
</dbReference>
<organism evidence="10 11">
    <name type="scientific">Mycobacterium kiyosense</name>
    <dbReference type="NCBI Taxonomy" id="2871094"/>
    <lineage>
        <taxon>Bacteria</taxon>
        <taxon>Bacillati</taxon>
        <taxon>Actinomycetota</taxon>
        <taxon>Actinomycetes</taxon>
        <taxon>Mycobacteriales</taxon>
        <taxon>Mycobacteriaceae</taxon>
        <taxon>Mycobacterium</taxon>
    </lineage>
</organism>
<reference evidence="10" key="1">
    <citation type="submission" date="2022-08" db="EMBL/GenBank/DDBJ databases">
        <title>Mycobacterium kiyosense sp. nov., scotochromogenic slow-glowing species isolated from respiratory specimens.</title>
        <authorList>
            <person name="Fukano H."/>
            <person name="Kazumi Y."/>
            <person name="Sakagami N."/>
            <person name="Ato M."/>
            <person name="Mitarai S."/>
            <person name="Hoshino Y."/>
        </authorList>
    </citation>
    <scope>NUCLEOTIDE SEQUENCE</scope>
    <source>
        <strain evidence="10">1413</strain>
        <strain evidence="9">SRL2020-028</strain>
    </source>
</reference>
<evidence type="ECO:0000256" key="4">
    <source>
        <dbReference type="ARBA" id="ARBA00022801"/>
    </source>
</evidence>
<evidence type="ECO:0000313" key="10">
    <source>
        <dbReference type="EMBL" id="GLD28519.1"/>
    </source>
</evidence>
<dbReference type="PANTHER" id="PTHR11080:SF2">
    <property type="entry name" value="LD05707P"/>
    <property type="match status" value="1"/>
</dbReference>
<name>A0A9P3Q2H8_9MYCO</name>
<keyword evidence="3" id="KW-0479">Metal-binding</keyword>
<evidence type="ECO:0000256" key="5">
    <source>
        <dbReference type="ARBA" id="ARBA00037900"/>
    </source>
</evidence>
<dbReference type="SUPFAM" id="SSF52499">
    <property type="entry name" value="Isochorismatase-like hydrolases"/>
    <property type="match status" value="1"/>
</dbReference>
<dbReference type="InterPro" id="IPR036380">
    <property type="entry name" value="Isochorismatase-like_sf"/>
</dbReference>
<evidence type="ECO:0000256" key="3">
    <source>
        <dbReference type="ARBA" id="ARBA00022723"/>
    </source>
</evidence>
<evidence type="ECO:0000313" key="9">
    <source>
        <dbReference type="EMBL" id="GLB83246.1"/>
    </source>
</evidence>
<comment type="caution">
    <text evidence="10">The sequence shown here is derived from an EMBL/GenBank/DDBJ whole genome shotgun (WGS) entry which is preliminary data.</text>
</comment>
<dbReference type="EMBL" id="BRZI01000001">
    <property type="protein sequence ID" value="GLD28519.1"/>
    <property type="molecule type" value="Genomic_DNA"/>
</dbReference>
<evidence type="ECO:0000256" key="6">
    <source>
        <dbReference type="ARBA" id="ARBA00039017"/>
    </source>
</evidence>
<evidence type="ECO:0000256" key="2">
    <source>
        <dbReference type="ARBA" id="ARBA00022642"/>
    </source>
</evidence>
<evidence type="ECO:0000313" key="11">
    <source>
        <dbReference type="Proteomes" id="UP001064782"/>
    </source>
</evidence>
<keyword evidence="2" id="KW-0662">Pyridine nucleotide biosynthesis</keyword>
<accession>A0A9P3Q2H8</accession>
<dbReference type="GO" id="GO:0046872">
    <property type="term" value="F:metal ion binding"/>
    <property type="evidence" value="ECO:0007669"/>
    <property type="project" value="UniProtKB-KW"/>
</dbReference>
<dbReference type="InterPro" id="IPR000868">
    <property type="entry name" value="Isochorismatase-like_dom"/>
</dbReference>
<dbReference type="Gene3D" id="3.40.50.850">
    <property type="entry name" value="Isochorismatase-like"/>
    <property type="match status" value="1"/>
</dbReference>
<sequence>MGRAILRINMGAVFPGRPAYKRPGDRVYGVRALIIVDMQNDFCEGGPVPVAGAHALATSISDYLARQPGYAHIVATQDFHIDPGDHFSDRPDFATSWPPHCRAGSLGAGFDPGLDTSAIEAVFHKGAYSAGYSGFEGVDDHGTALLQWLRQRDVDAVDVVGVATEHCVRHTAMDAARAGLATRVLLHLTAGVAADSTDRVLSEMRSASIELIGSRP</sequence>